<dbReference type="GeneID" id="108663972"/>
<dbReference type="GO" id="GO:0003676">
    <property type="term" value="F:nucleic acid binding"/>
    <property type="evidence" value="ECO:0007669"/>
    <property type="project" value="InterPro"/>
</dbReference>
<dbReference type="KEGG" id="tcc:108663972"/>
<gene>
    <name evidence="3" type="primary">LOC108663972</name>
</gene>
<protein>
    <submittedName>
        <fullName evidence="3">Uncharacterized protein LOC108663972</fullName>
    </submittedName>
</protein>
<dbReference type="InterPro" id="IPR036875">
    <property type="entry name" value="Znf_CCHC_sf"/>
</dbReference>
<organism evidence="2 3">
    <name type="scientific">Theobroma cacao</name>
    <name type="common">Cacao</name>
    <name type="synonym">Cocoa</name>
    <dbReference type="NCBI Taxonomy" id="3641"/>
    <lineage>
        <taxon>Eukaryota</taxon>
        <taxon>Viridiplantae</taxon>
        <taxon>Streptophyta</taxon>
        <taxon>Embryophyta</taxon>
        <taxon>Tracheophyta</taxon>
        <taxon>Spermatophyta</taxon>
        <taxon>Magnoliopsida</taxon>
        <taxon>eudicotyledons</taxon>
        <taxon>Gunneridae</taxon>
        <taxon>Pentapetalae</taxon>
        <taxon>rosids</taxon>
        <taxon>malvids</taxon>
        <taxon>Malvales</taxon>
        <taxon>Malvaceae</taxon>
        <taxon>Byttnerioideae</taxon>
        <taxon>Theobroma</taxon>
    </lineage>
</organism>
<dbReference type="GO" id="GO:0008270">
    <property type="term" value="F:zinc ion binding"/>
    <property type="evidence" value="ECO:0007669"/>
    <property type="project" value="InterPro"/>
</dbReference>
<dbReference type="SUPFAM" id="SSF57756">
    <property type="entry name" value="Retrovirus zinc finger-like domains"/>
    <property type="match status" value="1"/>
</dbReference>
<dbReference type="AlphaFoldDB" id="A0AB32X3V0"/>
<sequence length="101" mass="11632">MLDTVKRSIRKDKGSLLLVSSSKAHTKQQKKKAQKGKKVKSQNEKALRLKGGVKKDKEKNICHHCGKLRHWRRNCKEYLTTMSKKKNLIKVSDSGTKDKDE</sequence>
<feature type="region of interest" description="Disordered" evidence="1">
    <location>
        <begin position="14"/>
        <end position="44"/>
    </location>
</feature>
<accession>A0AB32X3V0</accession>
<evidence type="ECO:0000313" key="2">
    <source>
        <dbReference type="Proteomes" id="UP000694886"/>
    </source>
</evidence>
<reference evidence="3" key="1">
    <citation type="submission" date="2025-08" db="UniProtKB">
        <authorList>
            <consortium name="RefSeq"/>
        </authorList>
    </citation>
    <scope>IDENTIFICATION</scope>
</reference>
<dbReference type="RefSeq" id="XP_017985389.1">
    <property type="nucleotide sequence ID" value="XM_018129900.1"/>
</dbReference>
<feature type="compositionally biased region" description="Basic residues" evidence="1">
    <location>
        <begin position="24"/>
        <end position="40"/>
    </location>
</feature>
<evidence type="ECO:0000313" key="3">
    <source>
        <dbReference type="RefSeq" id="XP_017985389.1"/>
    </source>
</evidence>
<evidence type="ECO:0000256" key="1">
    <source>
        <dbReference type="SAM" id="MobiDB-lite"/>
    </source>
</evidence>
<dbReference type="Proteomes" id="UP000694886">
    <property type="component" value="Unplaced"/>
</dbReference>
<name>A0AB32X3V0_THECC</name>
<proteinExistence type="predicted"/>